<proteinExistence type="predicted"/>
<evidence type="ECO:0000259" key="1">
    <source>
        <dbReference type="Pfam" id="PF21814"/>
    </source>
</evidence>
<feature type="domain" description="DUF6883" evidence="1">
    <location>
        <begin position="253"/>
        <end position="357"/>
    </location>
</feature>
<name>A0A0G8ERF1_BACCE</name>
<gene>
    <name evidence="2" type="ORF">B4077_6099</name>
</gene>
<dbReference type="EMBL" id="LCYI01000046">
    <property type="protein sequence ID" value="KLA26032.1"/>
    <property type="molecule type" value="Genomic_DNA"/>
</dbReference>
<comment type="caution">
    <text evidence="2">The sequence shown here is derived from an EMBL/GenBank/DDBJ whole genome shotgun (WGS) entry which is preliminary data.</text>
</comment>
<dbReference type="RefSeq" id="WP_046956060.1">
    <property type="nucleotide sequence ID" value="NZ_LCYI01000046.1"/>
</dbReference>
<dbReference type="Proteomes" id="UP000035214">
    <property type="component" value="Unassembled WGS sequence"/>
</dbReference>
<dbReference type="PATRIC" id="fig|1396.428.peg.6280"/>
<accession>A0A0G8ERF1</accession>
<reference evidence="2 3" key="1">
    <citation type="submission" date="2015-04" db="EMBL/GenBank/DDBJ databases">
        <title>Draft Genome Sequences of Eight Spore-Forming Food Isolates of Bacillus cereus Genome sequencing.</title>
        <authorList>
            <person name="Krawcyk A.O."/>
            <person name="de Jong A."/>
            <person name="Eijlander R.T."/>
            <person name="Berendsen E.M."/>
            <person name="Holsappel S."/>
            <person name="Wells-Bennik M."/>
            <person name="Kuipers O.P."/>
        </authorList>
    </citation>
    <scope>NUCLEOTIDE SEQUENCE [LARGE SCALE GENOMIC DNA]</scope>
    <source>
        <strain evidence="2 3">B4077</strain>
    </source>
</reference>
<evidence type="ECO:0000313" key="3">
    <source>
        <dbReference type="Proteomes" id="UP000035214"/>
    </source>
</evidence>
<organism evidence="2 3">
    <name type="scientific">Bacillus cereus</name>
    <dbReference type="NCBI Taxonomy" id="1396"/>
    <lineage>
        <taxon>Bacteria</taxon>
        <taxon>Bacillati</taxon>
        <taxon>Bacillota</taxon>
        <taxon>Bacilli</taxon>
        <taxon>Bacillales</taxon>
        <taxon>Bacillaceae</taxon>
        <taxon>Bacillus</taxon>
        <taxon>Bacillus cereus group</taxon>
    </lineage>
</organism>
<dbReference type="Pfam" id="PF21814">
    <property type="entry name" value="DUF6883"/>
    <property type="match status" value="1"/>
</dbReference>
<sequence length="363" mass="41517">MAYTFIFDELHLTSSQAISNVISNLCSNFKMRISAGDLLFKSFGYEENEVEILEGTTFSVTKTFNKEKFQNIVGNIILSLENIETLKSKALFDIIGNTREKAAITIQGINYDKAQEINNELLSISNDSDLIYEGYIFIDESKSVPKVAFIDRLLLDAIFDLNDIYVTEDSFLDFSKSVNKKVNMLSKLEFNKKEKILFGDYSTYLNEIIDIDRKKPLKFSSLYQAILNAYSEGKFKGVENFHLTLSGILDGSTIHDDKLSKYLLNMEHERGKDKAKFFKNALGIELKDKQYLAGEILKKINFGEFKDVSFVQNPQYEQLRFVTSIIIEGRNGEFVSIDTVWQITENESPVLITAYPTHKKTVQ</sequence>
<dbReference type="AlphaFoldDB" id="A0A0G8ERF1"/>
<dbReference type="InterPro" id="IPR049250">
    <property type="entry name" value="DUF6883"/>
</dbReference>
<protein>
    <recommendedName>
        <fullName evidence="1">DUF6883 domain-containing protein</fullName>
    </recommendedName>
</protein>
<evidence type="ECO:0000313" key="2">
    <source>
        <dbReference type="EMBL" id="KLA26032.1"/>
    </source>
</evidence>